<feature type="region of interest" description="Disordered" evidence="1">
    <location>
        <begin position="112"/>
        <end position="211"/>
    </location>
</feature>
<protein>
    <submittedName>
        <fullName evidence="2">Uncharacterized protein</fullName>
    </submittedName>
</protein>
<organism evidence="2 3">
    <name type="scientific">Panicum miliaceum</name>
    <name type="common">Proso millet</name>
    <name type="synonym">Broomcorn millet</name>
    <dbReference type="NCBI Taxonomy" id="4540"/>
    <lineage>
        <taxon>Eukaryota</taxon>
        <taxon>Viridiplantae</taxon>
        <taxon>Streptophyta</taxon>
        <taxon>Embryophyta</taxon>
        <taxon>Tracheophyta</taxon>
        <taxon>Spermatophyta</taxon>
        <taxon>Magnoliopsida</taxon>
        <taxon>Liliopsida</taxon>
        <taxon>Poales</taxon>
        <taxon>Poaceae</taxon>
        <taxon>PACMAD clade</taxon>
        <taxon>Panicoideae</taxon>
        <taxon>Panicodae</taxon>
        <taxon>Paniceae</taxon>
        <taxon>Panicinae</taxon>
        <taxon>Panicum</taxon>
        <taxon>Panicum sect. Panicum</taxon>
    </lineage>
</organism>
<gene>
    <name evidence="2" type="ORF">C2845_PM01G05130</name>
</gene>
<dbReference type="OrthoDB" id="10530728at2759"/>
<feature type="compositionally biased region" description="Gly residues" evidence="1">
    <location>
        <begin position="124"/>
        <end position="135"/>
    </location>
</feature>
<evidence type="ECO:0000313" key="2">
    <source>
        <dbReference type="EMBL" id="RLN41809.1"/>
    </source>
</evidence>
<name>A0A3L6TNK0_PANMI</name>
<feature type="compositionally biased region" description="Low complexity" evidence="1">
    <location>
        <begin position="113"/>
        <end position="123"/>
    </location>
</feature>
<dbReference type="AlphaFoldDB" id="A0A3L6TNK0"/>
<feature type="compositionally biased region" description="Acidic residues" evidence="1">
    <location>
        <begin position="193"/>
        <end position="202"/>
    </location>
</feature>
<evidence type="ECO:0000313" key="3">
    <source>
        <dbReference type="Proteomes" id="UP000275267"/>
    </source>
</evidence>
<sequence>MSSFSGAGYGNGGGYGNGDGSRTRNFLSQQGAFSTSHDIYGETPYCYAGGSSYSAPRVDMAALDLNSTEEEWPSMVEYAGILRSGSQGVPIGGSGVHTPPRSRSINRTLGIHTARTGAGRTAAGRGGAGRSGRGRGATAAHPSASSGSRAAPLLLAASSGVRNSRGSRSRSGGGRPSFSTAPLAEDNFNMNFDNDDEDDDIQEMSQDRGKV</sequence>
<feature type="compositionally biased region" description="Low complexity" evidence="1">
    <location>
        <begin position="136"/>
        <end position="170"/>
    </location>
</feature>
<dbReference type="EMBL" id="PQIB02000001">
    <property type="protein sequence ID" value="RLN41809.1"/>
    <property type="molecule type" value="Genomic_DNA"/>
</dbReference>
<dbReference type="Proteomes" id="UP000275267">
    <property type="component" value="Unassembled WGS sequence"/>
</dbReference>
<comment type="caution">
    <text evidence="2">The sequence shown here is derived from an EMBL/GenBank/DDBJ whole genome shotgun (WGS) entry which is preliminary data.</text>
</comment>
<accession>A0A3L6TNK0</accession>
<reference evidence="3" key="1">
    <citation type="journal article" date="2019" name="Nat. Commun.">
        <title>The genome of broomcorn millet.</title>
        <authorList>
            <person name="Zou C."/>
            <person name="Miki D."/>
            <person name="Li D."/>
            <person name="Tang Q."/>
            <person name="Xiao L."/>
            <person name="Rajput S."/>
            <person name="Deng P."/>
            <person name="Jia W."/>
            <person name="Huang R."/>
            <person name="Zhang M."/>
            <person name="Sun Y."/>
            <person name="Hu J."/>
            <person name="Fu X."/>
            <person name="Schnable P.S."/>
            <person name="Li F."/>
            <person name="Zhang H."/>
            <person name="Feng B."/>
            <person name="Zhu X."/>
            <person name="Liu R."/>
            <person name="Schnable J.C."/>
            <person name="Zhu J.-K."/>
            <person name="Zhang H."/>
        </authorList>
    </citation>
    <scope>NUCLEOTIDE SEQUENCE [LARGE SCALE GENOMIC DNA]</scope>
</reference>
<feature type="region of interest" description="Disordered" evidence="1">
    <location>
        <begin position="1"/>
        <end position="29"/>
    </location>
</feature>
<evidence type="ECO:0000256" key="1">
    <source>
        <dbReference type="SAM" id="MobiDB-lite"/>
    </source>
</evidence>
<keyword evidence="3" id="KW-1185">Reference proteome</keyword>
<feature type="compositionally biased region" description="Gly residues" evidence="1">
    <location>
        <begin position="7"/>
        <end position="19"/>
    </location>
</feature>
<proteinExistence type="predicted"/>